<evidence type="ECO:0000256" key="1">
    <source>
        <dbReference type="SAM" id="Phobius"/>
    </source>
</evidence>
<feature type="transmembrane region" description="Helical" evidence="1">
    <location>
        <begin position="9"/>
        <end position="36"/>
    </location>
</feature>
<dbReference type="EMBL" id="CP133647">
    <property type="protein sequence ID" value="WNH01275.1"/>
    <property type="molecule type" value="Genomic_DNA"/>
</dbReference>
<gene>
    <name evidence="2" type="ORF">QL112_015820</name>
</gene>
<keyword evidence="1" id="KW-1133">Transmembrane helix</keyword>
<evidence type="ECO:0008006" key="4">
    <source>
        <dbReference type="Google" id="ProtNLM"/>
    </source>
</evidence>
<keyword evidence="1" id="KW-0812">Transmembrane</keyword>
<dbReference type="RefSeq" id="WP_189761226.1">
    <property type="nucleotide sequence ID" value="NZ_CP133479.1"/>
</dbReference>
<dbReference type="GeneID" id="88857055"/>
<reference evidence="2 3" key="1">
    <citation type="journal article" date="2023" name="Access Microbiol">
        <title>The genome of a steinernematid-associated Pseudomonas piscis bacterium encodes the biosynthesis of insect toxins.</title>
        <authorList>
            <person name="Awori R.M."/>
            <person name="Hendre P."/>
            <person name="Amugune N.O."/>
        </authorList>
    </citation>
    <scope>NUCLEOTIDE SEQUENCE [LARGE SCALE GENOMIC DNA]</scope>
    <source>
        <strain evidence="2 3">97</strain>
    </source>
</reference>
<evidence type="ECO:0000313" key="3">
    <source>
        <dbReference type="Proteomes" id="UP001300348"/>
    </source>
</evidence>
<proteinExistence type="predicted"/>
<organism evidence="2 3">
    <name type="scientific">Xenorhabdus griffiniae</name>
    <dbReference type="NCBI Taxonomy" id="351672"/>
    <lineage>
        <taxon>Bacteria</taxon>
        <taxon>Pseudomonadati</taxon>
        <taxon>Pseudomonadota</taxon>
        <taxon>Gammaproteobacteria</taxon>
        <taxon>Enterobacterales</taxon>
        <taxon>Morganellaceae</taxon>
        <taxon>Xenorhabdus</taxon>
    </lineage>
</organism>
<name>A0ABY9XF98_9GAMM</name>
<protein>
    <recommendedName>
        <fullName evidence="4">DUF2127 domain-containing protein</fullName>
    </recommendedName>
</protein>
<keyword evidence="1" id="KW-0472">Membrane</keyword>
<accession>A0ABY9XF98</accession>
<keyword evidence="3" id="KW-1185">Reference proteome</keyword>
<sequence>MMGNEKKIVFFIILIVSMFTAFIGFIVHVINVEWLIPYIRSEVNNVSVLPSWDVRYLAAFTSIETGFGITILYILIKKGMPTYNSFTRGIIMWLLELAIMGRLVRQPLMDFAIGNPVLISILQNSISWINWFLICLITTFLYDYLIKLWCKNNNG</sequence>
<feature type="transmembrane region" description="Helical" evidence="1">
    <location>
        <begin position="125"/>
        <end position="145"/>
    </location>
</feature>
<feature type="transmembrane region" description="Helical" evidence="1">
    <location>
        <begin position="56"/>
        <end position="76"/>
    </location>
</feature>
<dbReference type="Proteomes" id="UP001300348">
    <property type="component" value="Chromosome"/>
</dbReference>
<evidence type="ECO:0000313" key="2">
    <source>
        <dbReference type="EMBL" id="WNH01275.1"/>
    </source>
</evidence>
<feature type="transmembrane region" description="Helical" evidence="1">
    <location>
        <begin position="88"/>
        <end position="105"/>
    </location>
</feature>